<dbReference type="PANTHER" id="PTHR33077">
    <property type="entry name" value="PROTEIN TIFY 4A-RELATED-RELATED"/>
    <property type="match status" value="1"/>
</dbReference>
<dbReference type="GO" id="GO:0005634">
    <property type="term" value="C:nucleus"/>
    <property type="evidence" value="ECO:0007669"/>
    <property type="project" value="UniProtKB-SubCell"/>
</dbReference>
<comment type="domain">
    <text evidence="2">The jas domain is required for interaction with COI1.</text>
</comment>
<feature type="domain" description="Tify" evidence="3">
    <location>
        <begin position="44"/>
        <end position="78"/>
    </location>
</feature>
<organism evidence="4 5">
    <name type="scientific">Erythranthe guttata</name>
    <name type="common">Yellow monkey flower</name>
    <name type="synonym">Mimulus guttatus</name>
    <dbReference type="NCBI Taxonomy" id="4155"/>
    <lineage>
        <taxon>Eukaryota</taxon>
        <taxon>Viridiplantae</taxon>
        <taxon>Streptophyta</taxon>
        <taxon>Embryophyta</taxon>
        <taxon>Tracheophyta</taxon>
        <taxon>Spermatophyta</taxon>
        <taxon>Magnoliopsida</taxon>
        <taxon>eudicotyledons</taxon>
        <taxon>Gunneridae</taxon>
        <taxon>Pentapetalae</taxon>
        <taxon>asterids</taxon>
        <taxon>lamiids</taxon>
        <taxon>Lamiales</taxon>
        <taxon>Phrymaceae</taxon>
        <taxon>Erythranthe</taxon>
    </lineage>
</organism>
<evidence type="ECO:0000313" key="5">
    <source>
        <dbReference type="Proteomes" id="UP000030748"/>
    </source>
</evidence>
<evidence type="ECO:0000256" key="2">
    <source>
        <dbReference type="RuleBase" id="RU369065"/>
    </source>
</evidence>
<sequence>MKRNCNLELPLVTMPSVFSDSSAHEHSYQFYNMLNMEDDQSPNQKQKQHQLTVFYNGRIAASDVTEFQARAIILLASGEMEDEKRSAIPTSGLSMKRSLQRFLEKRKTRLQCTSPYPITTLHK</sequence>
<keyword evidence="2" id="KW-1184">Jasmonic acid signaling pathway</keyword>
<dbReference type="EMBL" id="KI630772">
    <property type="protein sequence ID" value="EYU33377.1"/>
    <property type="molecule type" value="Genomic_DNA"/>
</dbReference>
<proteinExistence type="inferred from homology"/>
<dbReference type="GO" id="GO:2000022">
    <property type="term" value="P:regulation of jasmonic acid mediated signaling pathway"/>
    <property type="evidence" value="ECO:0007669"/>
    <property type="project" value="UniProtKB-UniRule"/>
</dbReference>
<dbReference type="GO" id="GO:0031347">
    <property type="term" value="P:regulation of defense response"/>
    <property type="evidence" value="ECO:0007669"/>
    <property type="project" value="UniProtKB-UniRule"/>
</dbReference>
<dbReference type="Pfam" id="PF06200">
    <property type="entry name" value="tify"/>
    <property type="match status" value="1"/>
</dbReference>
<dbReference type="InterPro" id="IPR018467">
    <property type="entry name" value="CCT_CS"/>
</dbReference>
<keyword evidence="2" id="KW-0539">Nucleus</keyword>
<dbReference type="GO" id="GO:0009611">
    <property type="term" value="P:response to wounding"/>
    <property type="evidence" value="ECO:0007669"/>
    <property type="project" value="UniProtKB-UniRule"/>
</dbReference>
<accession>A0A022QXK0</accession>
<gene>
    <name evidence="4" type="ORF">MIMGU_mgv1a016361mg</name>
</gene>
<dbReference type="Pfam" id="PF09425">
    <property type="entry name" value="Jas_motif"/>
    <property type="match status" value="1"/>
</dbReference>
<comment type="subcellular location">
    <subcellularLocation>
        <location evidence="2">Nucleus</location>
    </subcellularLocation>
</comment>
<dbReference type="PROSITE" id="PS51320">
    <property type="entry name" value="TIFY"/>
    <property type="match status" value="1"/>
</dbReference>
<reference evidence="4 5" key="1">
    <citation type="journal article" date="2013" name="Proc. Natl. Acad. Sci. U.S.A.">
        <title>Fine-scale variation in meiotic recombination in Mimulus inferred from population shotgun sequencing.</title>
        <authorList>
            <person name="Hellsten U."/>
            <person name="Wright K.M."/>
            <person name="Jenkins J."/>
            <person name="Shu S."/>
            <person name="Yuan Y."/>
            <person name="Wessler S.R."/>
            <person name="Schmutz J."/>
            <person name="Willis J.H."/>
            <person name="Rokhsar D.S."/>
        </authorList>
    </citation>
    <scope>NUCLEOTIDE SEQUENCE [LARGE SCALE GENOMIC DNA]</scope>
    <source>
        <strain evidence="5">cv. DUN x IM62</strain>
    </source>
</reference>
<dbReference type="InterPro" id="IPR040390">
    <property type="entry name" value="TIFY/JAZ"/>
</dbReference>
<name>A0A022QXK0_ERYGU</name>
<keyword evidence="5" id="KW-1185">Reference proteome</keyword>
<dbReference type="AlphaFoldDB" id="A0A022QXK0"/>
<dbReference type="SMART" id="SM00979">
    <property type="entry name" value="TIFY"/>
    <property type="match status" value="1"/>
</dbReference>
<evidence type="ECO:0000256" key="1">
    <source>
        <dbReference type="ARBA" id="ARBA00008614"/>
    </source>
</evidence>
<comment type="function">
    <text evidence="2">Repressor of jasmonate responses.</text>
</comment>
<evidence type="ECO:0000259" key="3">
    <source>
        <dbReference type="PROSITE" id="PS51320"/>
    </source>
</evidence>
<evidence type="ECO:0000313" key="4">
    <source>
        <dbReference type="EMBL" id="EYU33377.1"/>
    </source>
</evidence>
<protein>
    <recommendedName>
        <fullName evidence="2">Protein TIFY</fullName>
    </recommendedName>
    <alternativeName>
        <fullName evidence="2">Jasmonate ZIM domain-containing protein</fullName>
    </alternativeName>
</protein>
<dbReference type="Proteomes" id="UP000030748">
    <property type="component" value="Unassembled WGS sequence"/>
</dbReference>
<dbReference type="OrthoDB" id="782771at2759"/>
<dbReference type="PANTHER" id="PTHR33077:SF17">
    <property type="entry name" value="PROTEIN TIFY 5B"/>
    <property type="match status" value="1"/>
</dbReference>
<dbReference type="InterPro" id="IPR010399">
    <property type="entry name" value="Tify_dom"/>
</dbReference>
<comment type="similarity">
    <text evidence="1 2">Belongs to the TIFY/JAZ family.</text>
</comment>